<feature type="region of interest" description="Disordered" evidence="1">
    <location>
        <begin position="93"/>
        <end position="153"/>
    </location>
</feature>
<evidence type="ECO:0000313" key="3">
    <source>
        <dbReference type="Proteomes" id="UP000281406"/>
    </source>
</evidence>
<evidence type="ECO:0000313" key="2">
    <source>
        <dbReference type="EMBL" id="ROL42589.1"/>
    </source>
</evidence>
<protein>
    <submittedName>
        <fullName evidence="2">Uncharacterized protein</fullName>
    </submittedName>
</protein>
<feature type="compositionally biased region" description="Pro residues" evidence="1">
    <location>
        <begin position="289"/>
        <end position="303"/>
    </location>
</feature>
<feature type="region of interest" description="Disordered" evidence="1">
    <location>
        <begin position="257"/>
        <end position="420"/>
    </location>
</feature>
<feature type="compositionally biased region" description="Pro residues" evidence="1">
    <location>
        <begin position="94"/>
        <end position="106"/>
    </location>
</feature>
<keyword evidence="3" id="KW-1185">Reference proteome</keyword>
<dbReference type="EMBL" id="RJVU01049572">
    <property type="protein sequence ID" value="ROL42589.1"/>
    <property type="molecule type" value="Genomic_DNA"/>
</dbReference>
<gene>
    <name evidence="2" type="ORF">DPX16_13996</name>
</gene>
<reference evidence="2 3" key="1">
    <citation type="submission" date="2018-10" db="EMBL/GenBank/DDBJ databases">
        <title>Genome assembly for a Yunnan-Guizhou Plateau 3E fish, Anabarilius grahami (Regan), and its evolutionary and genetic applications.</title>
        <authorList>
            <person name="Jiang W."/>
        </authorList>
    </citation>
    <scope>NUCLEOTIDE SEQUENCE [LARGE SCALE GENOMIC DNA]</scope>
    <source>
        <strain evidence="2">AG-KIZ</strain>
        <tissue evidence="2">Muscle</tissue>
    </source>
</reference>
<evidence type="ECO:0000256" key="1">
    <source>
        <dbReference type="SAM" id="MobiDB-lite"/>
    </source>
</evidence>
<comment type="caution">
    <text evidence="2">The sequence shown here is derived from an EMBL/GenBank/DDBJ whole genome shotgun (WGS) entry which is preliminary data.</text>
</comment>
<proteinExistence type="predicted"/>
<organism evidence="2 3">
    <name type="scientific">Anabarilius grahami</name>
    <name type="common">Kanglang fish</name>
    <name type="synonym">Barilius grahami</name>
    <dbReference type="NCBI Taxonomy" id="495550"/>
    <lineage>
        <taxon>Eukaryota</taxon>
        <taxon>Metazoa</taxon>
        <taxon>Chordata</taxon>
        <taxon>Craniata</taxon>
        <taxon>Vertebrata</taxon>
        <taxon>Euteleostomi</taxon>
        <taxon>Actinopterygii</taxon>
        <taxon>Neopterygii</taxon>
        <taxon>Teleostei</taxon>
        <taxon>Ostariophysi</taxon>
        <taxon>Cypriniformes</taxon>
        <taxon>Xenocyprididae</taxon>
        <taxon>Xenocypridinae</taxon>
        <taxon>Xenocypridinae incertae sedis</taxon>
        <taxon>Anabarilius</taxon>
    </lineage>
</organism>
<accession>A0A3N0Y8N3</accession>
<dbReference type="AlphaFoldDB" id="A0A3N0Y8N3"/>
<feature type="compositionally biased region" description="Low complexity" evidence="1">
    <location>
        <begin position="361"/>
        <end position="384"/>
    </location>
</feature>
<sequence length="453" mass="47911">MLFRVRIVAAPALPFSPSLADQWSICIAPQEHAPYFTVEFCRLADRSPYDDEMLKSLYWIRVNFHHPIDLPDTQGLCLREAVVRCLESVYPRSIQPPQPNPEPSPSPLLRSTDLTPEPPADWKLPPAATCEPEPEEGRTGPAIALEPKHPGESDLGCEQATQSIAVGVLVEFEGMEVSHAHPPATESEYQLDLLDIFQEPGELDPCYLMNSPVYLSSPSVKLTPPPLPLPPPLLTAVGSALSFIGFCSSFYARPQPSVTDTTQSSLSPTSPSVSPPLSGVVPPWTSEEPIPPGRSEPVTPPPASECSDSPRPVALVPAPALLPPSTPALTFGHSTSPGSRGPSAQPGSDLATPPLQTCGLSAALRPSTPSAPASSAFPQSSPTPSVIPARSQPSGSSLPSRGVIAAAQSRSPGSSALLRSFGSSSVRGALLPAAEHLSIVTRMMPRKSPPWPR</sequence>
<dbReference type="Proteomes" id="UP000281406">
    <property type="component" value="Unassembled WGS sequence"/>
</dbReference>
<name>A0A3N0Y8N3_ANAGA</name>
<feature type="compositionally biased region" description="Low complexity" evidence="1">
    <location>
        <begin position="264"/>
        <end position="283"/>
    </location>
</feature>
<feature type="compositionally biased region" description="Low complexity" evidence="1">
    <location>
        <begin position="309"/>
        <end position="319"/>
    </location>
</feature>